<proteinExistence type="predicted"/>
<accession>A0A1R3KYW2</accession>
<name>A0A1R3KYW2_COCAP</name>
<sequence>RVLPQLQMELLIVYSLLMKMRKVDNGRIVVE</sequence>
<dbReference type="AlphaFoldDB" id="A0A1R3KYW2"/>
<keyword evidence="2" id="KW-1185">Reference proteome</keyword>
<reference evidence="1 2" key="1">
    <citation type="submission" date="2013-09" db="EMBL/GenBank/DDBJ databases">
        <title>Corchorus capsularis genome sequencing.</title>
        <authorList>
            <person name="Alam M."/>
            <person name="Haque M.S."/>
            <person name="Islam M.S."/>
            <person name="Emdad E.M."/>
            <person name="Islam M.M."/>
            <person name="Ahmed B."/>
            <person name="Halim A."/>
            <person name="Hossen Q.M.M."/>
            <person name="Hossain M.Z."/>
            <person name="Ahmed R."/>
            <person name="Khan M.M."/>
            <person name="Islam R."/>
            <person name="Rashid M.M."/>
            <person name="Khan S.A."/>
            <person name="Rahman M.S."/>
            <person name="Alam M."/>
        </authorList>
    </citation>
    <scope>NUCLEOTIDE SEQUENCE [LARGE SCALE GENOMIC DNA]</scope>
    <source>
        <strain evidence="2">cv. CVL-1</strain>
        <tissue evidence="1">Whole seedling</tissue>
    </source>
</reference>
<protein>
    <submittedName>
        <fullName evidence="1">Uncharacterized protein</fullName>
    </submittedName>
</protein>
<evidence type="ECO:0000313" key="2">
    <source>
        <dbReference type="Proteomes" id="UP000188268"/>
    </source>
</evidence>
<dbReference type="Gramene" id="OMP12285">
    <property type="protein sequence ID" value="OMP12285"/>
    <property type="gene ID" value="CCACVL1_00053"/>
</dbReference>
<dbReference type="EMBL" id="AWWV01000181">
    <property type="protein sequence ID" value="OMP12285.1"/>
    <property type="molecule type" value="Genomic_DNA"/>
</dbReference>
<feature type="non-terminal residue" evidence="1">
    <location>
        <position position="1"/>
    </location>
</feature>
<dbReference type="Proteomes" id="UP000188268">
    <property type="component" value="Unassembled WGS sequence"/>
</dbReference>
<evidence type="ECO:0000313" key="1">
    <source>
        <dbReference type="EMBL" id="OMP12285.1"/>
    </source>
</evidence>
<organism evidence="1 2">
    <name type="scientific">Corchorus capsularis</name>
    <name type="common">Jute</name>
    <dbReference type="NCBI Taxonomy" id="210143"/>
    <lineage>
        <taxon>Eukaryota</taxon>
        <taxon>Viridiplantae</taxon>
        <taxon>Streptophyta</taxon>
        <taxon>Embryophyta</taxon>
        <taxon>Tracheophyta</taxon>
        <taxon>Spermatophyta</taxon>
        <taxon>Magnoliopsida</taxon>
        <taxon>eudicotyledons</taxon>
        <taxon>Gunneridae</taxon>
        <taxon>Pentapetalae</taxon>
        <taxon>rosids</taxon>
        <taxon>malvids</taxon>
        <taxon>Malvales</taxon>
        <taxon>Malvaceae</taxon>
        <taxon>Grewioideae</taxon>
        <taxon>Apeibeae</taxon>
        <taxon>Corchorus</taxon>
    </lineage>
</organism>
<gene>
    <name evidence="1" type="ORF">CCACVL1_00053</name>
</gene>
<comment type="caution">
    <text evidence="1">The sequence shown here is derived from an EMBL/GenBank/DDBJ whole genome shotgun (WGS) entry which is preliminary data.</text>
</comment>